<dbReference type="EMBL" id="JAGGLT010000003">
    <property type="protein sequence ID" value="MBP2070916.1"/>
    <property type="molecule type" value="Genomic_DNA"/>
</dbReference>
<evidence type="ECO:0000313" key="2">
    <source>
        <dbReference type="EMBL" id="MBP2070916.1"/>
    </source>
</evidence>
<keyword evidence="3" id="KW-1185">Reference proteome</keyword>
<organism evidence="2 3">
    <name type="scientific">Thermoanaerobacterium butyriciformans</name>
    <dbReference type="NCBI Taxonomy" id="1702242"/>
    <lineage>
        <taxon>Bacteria</taxon>
        <taxon>Bacillati</taxon>
        <taxon>Bacillota</taxon>
        <taxon>Clostridia</taxon>
        <taxon>Thermoanaerobacterales</taxon>
        <taxon>Thermoanaerobacteraceae</taxon>
        <taxon>Thermoanaerobacterium</taxon>
    </lineage>
</organism>
<comment type="caution">
    <text evidence="2">The sequence shown here is derived from an EMBL/GenBank/DDBJ whole genome shotgun (WGS) entry which is preliminary data.</text>
</comment>
<accession>A0ABS4NB83</accession>
<keyword evidence="1" id="KW-0812">Transmembrane</keyword>
<evidence type="ECO:0000313" key="3">
    <source>
        <dbReference type="Proteomes" id="UP001166402"/>
    </source>
</evidence>
<feature type="transmembrane region" description="Helical" evidence="1">
    <location>
        <begin position="70"/>
        <end position="91"/>
    </location>
</feature>
<dbReference type="Proteomes" id="UP001166402">
    <property type="component" value="Unassembled WGS sequence"/>
</dbReference>
<name>A0ABS4NB83_9THEO</name>
<dbReference type="PANTHER" id="PTHR43471">
    <property type="entry name" value="ABC TRANSPORTER PERMEASE"/>
    <property type="match status" value="1"/>
</dbReference>
<evidence type="ECO:0000256" key="1">
    <source>
        <dbReference type="SAM" id="Phobius"/>
    </source>
</evidence>
<feature type="transmembrane region" description="Helical" evidence="1">
    <location>
        <begin position="158"/>
        <end position="183"/>
    </location>
</feature>
<feature type="transmembrane region" description="Helical" evidence="1">
    <location>
        <begin position="123"/>
        <end position="146"/>
    </location>
</feature>
<keyword evidence="1" id="KW-1133">Transmembrane helix</keyword>
<protein>
    <submittedName>
        <fullName evidence="2">ABC-2 type transport system permease protein</fullName>
    </submittedName>
</protein>
<keyword evidence="1" id="KW-0472">Membrane</keyword>
<sequence>MNIYLREMKSSRKSLFIWCIAMIVFIAAAMGKYAASSYVSGQSLNDIISKMPEAVKSMFGADRFDLSKAIGFYGAMFIYVVLMAAIHASLIGSNIISKEEDDKTAEFLMSKPVSRAKVITSKLLAAITNIAVFNIITMLSSIYFVGYYSKGENVTDDVIRLMIGVLFLQLIFMSLGLCFSAFLKNPKLASPCTVGIMLATYILSLAIDINSHLSGLKYLTPFKYFDAKNLIYEKGFEIIYIVLSVLIISVFIFAAYVFYQKRDLKI</sequence>
<feature type="transmembrane region" description="Helical" evidence="1">
    <location>
        <begin position="238"/>
        <end position="259"/>
    </location>
</feature>
<proteinExistence type="predicted"/>
<dbReference type="RefSeq" id="WP_209452887.1">
    <property type="nucleotide sequence ID" value="NZ_JAGGLT010000003.1"/>
</dbReference>
<dbReference type="Pfam" id="PF12679">
    <property type="entry name" value="ABC2_membrane_2"/>
    <property type="match status" value="1"/>
</dbReference>
<reference evidence="2" key="1">
    <citation type="submission" date="2021-03" db="EMBL/GenBank/DDBJ databases">
        <title>Genomic Encyclopedia of Type Strains, Phase IV (KMG-IV): sequencing the most valuable type-strain genomes for metagenomic binning, comparative biology and taxonomic classification.</title>
        <authorList>
            <person name="Goeker M."/>
        </authorList>
    </citation>
    <scope>NUCLEOTIDE SEQUENCE</scope>
    <source>
        <strain evidence="2">DSM 101588</strain>
    </source>
</reference>
<gene>
    <name evidence="2" type="ORF">J2Z80_000416</name>
</gene>
<feature type="transmembrane region" description="Helical" evidence="1">
    <location>
        <begin position="188"/>
        <end position="207"/>
    </location>
</feature>
<dbReference type="PANTHER" id="PTHR43471:SF12">
    <property type="entry name" value="HYPOTHETICAL MEMBRANE PROTEIN, CONSERVED"/>
    <property type="match status" value="1"/>
</dbReference>
<feature type="transmembrane region" description="Helical" evidence="1">
    <location>
        <begin position="15"/>
        <end position="35"/>
    </location>
</feature>